<dbReference type="Proteomes" id="UP000315115">
    <property type="component" value="Chromosome 1"/>
</dbReference>
<dbReference type="RefSeq" id="WP_172622566.1">
    <property type="nucleotide sequence ID" value="NZ_AP019798.1"/>
</dbReference>
<dbReference type="PROSITE" id="PS00070">
    <property type="entry name" value="ALDEHYDE_DEHYDR_CYS"/>
    <property type="match status" value="1"/>
</dbReference>
<evidence type="ECO:0000259" key="5">
    <source>
        <dbReference type="Pfam" id="PF00171"/>
    </source>
</evidence>
<keyword evidence="2 4" id="KW-0560">Oxidoreductase</keyword>
<evidence type="ECO:0000313" key="6">
    <source>
        <dbReference type="EMBL" id="BBL89979.1"/>
    </source>
</evidence>
<name>A0A510I8G4_9VIBR</name>
<dbReference type="InterPro" id="IPR015590">
    <property type="entry name" value="Aldehyde_DH_dom"/>
</dbReference>
<dbReference type="PANTHER" id="PTHR43353:SF5">
    <property type="entry name" value="SUCCINATE-SEMIALDEHYDE DEHYDROGENASE, MITOCHONDRIAL"/>
    <property type="match status" value="1"/>
</dbReference>
<reference evidence="7" key="1">
    <citation type="submission" date="2019-07" db="EMBL/GenBank/DDBJ databases">
        <title>Complete Genome Sequences of Vibrion rotiferianus strain AM7.</title>
        <authorList>
            <person name="Miyazaki K."/>
            <person name="Wiseschart A."/>
            <person name="Pootanakit K."/>
            <person name="Ishimori K."/>
            <person name="Kitahara K."/>
        </authorList>
    </citation>
    <scope>NUCLEOTIDE SEQUENCE [LARGE SCALE GENOMIC DNA]</scope>
    <source>
        <strain evidence="7">AM7</strain>
    </source>
</reference>
<sequence>MMQQIQSEMLRVLFENLSSQDGIAVINPATEKELIRLKPSSLDELDAQIEACKLAQIEWAKLSAKARSISLKKWFQLLVEHTEDIANIITLEQGKPLTESRGEVAYGASFVEWFAEEAKRAYGEVIPAPAVDRRLSTIKQPVGVCAAITPWNFPIAMITRKAAPALAAGCGMIIKPSELTPLTALAVVELAHQAGIPKALLSTVVSEQAAEFGVVLSTDPRIKKISFTGSTRVGKILMKQASDTVKAASMELGGNAPFIVFDDADLEAAANGLIASKFRNAGQTCVCTNRLYVHQSVKEMFLTKLLDKAASLTVGNGLEENTTLGPVITMASKHRLEAVIDLVVQEGATILNQPQKRPGRFMEPVILGNVEQGMAIVQQELFGPVLPVISFDDDEQVLSMANDTEYGLACYFYTDSLKRIIKFSEGLEYGMVGVNEGIISTEVAPFGGIKESGIGREGAKQGMDEYQETKYICLGGLSESSV</sequence>
<dbReference type="GO" id="GO:0004777">
    <property type="term" value="F:succinate-semialdehyde dehydrogenase (NAD+) activity"/>
    <property type="evidence" value="ECO:0007669"/>
    <property type="project" value="TreeGrafter"/>
</dbReference>
<dbReference type="EMBL" id="AP019798">
    <property type="protein sequence ID" value="BBL89979.1"/>
    <property type="molecule type" value="Genomic_DNA"/>
</dbReference>
<evidence type="ECO:0000256" key="3">
    <source>
        <dbReference type="PROSITE-ProRule" id="PRU10007"/>
    </source>
</evidence>
<organism evidence="6 7">
    <name type="scientific">Vibrio rotiferianus</name>
    <dbReference type="NCBI Taxonomy" id="190895"/>
    <lineage>
        <taxon>Bacteria</taxon>
        <taxon>Pseudomonadati</taxon>
        <taxon>Pseudomonadota</taxon>
        <taxon>Gammaproteobacteria</taxon>
        <taxon>Vibrionales</taxon>
        <taxon>Vibrionaceae</taxon>
        <taxon>Vibrio</taxon>
    </lineage>
</organism>
<accession>A0A510I8G4</accession>
<evidence type="ECO:0000256" key="2">
    <source>
        <dbReference type="ARBA" id="ARBA00023002"/>
    </source>
</evidence>
<dbReference type="InterPro" id="IPR016162">
    <property type="entry name" value="Ald_DH_N"/>
</dbReference>
<comment type="similarity">
    <text evidence="1 4">Belongs to the aldehyde dehydrogenase family.</text>
</comment>
<dbReference type="GO" id="GO:0009450">
    <property type="term" value="P:gamma-aminobutyric acid catabolic process"/>
    <property type="evidence" value="ECO:0007669"/>
    <property type="project" value="TreeGrafter"/>
</dbReference>
<evidence type="ECO:0000256" key="1">
    <source>
        <dbReference type="ARBA" id="ARBA00009986"/>
    </source>
</evidence>
<evidence type="ECO:0000256" key="4">
    <source>
        <dbReference type="RuleBase" id="RU003345"/>
    </source>
</evidence>
<dbReference type="PROSITE" id="PS00687">
    <property type="entry name" value="ALDEHYDE_DEHYDR_GLU"/>
    <property type="match status" value="1"/>
</dbReference>
<evidence type="ECO:0000313" key="7">
    <source>
        <dbReference type="Proteomes" id="UP000315115"/>
    </source>
</evidence>
<dbReference type="PANTHER" id="PTHR43353">
    <property type="entry name" value="SUCCINATE-SEMIALDEHYDE DEHYDROGENASE, MITOCHONDRIAL"/>
    <property type="match status" value="1"/>
</dbReference>
<feature type="domain" description="Aldehyde dehydrogenase" evidence="5">
    <location>
        <begin position="20"/>
        <end position="472"/>
    </location>
</feature>
<dbReference type="Pfam" id="PF00171">
    <property type="entry name" value="Aldedh"/>
    <property type="match status" value="1"/>
</dbReference>
<dbReference type="InterPro" id="IPR016160">
    <property type="entry name" value="Ald_DH_CS_CYS"/>
</dbReference>
<proteinExistence type="inferred from homology"/>
<dbReference type="InterPro" id="IPR016163">
    <property type="entry name" value="Ald_DH_C"/>
</dbReference>
<dbReference type="Gene3D" id="3.40.605.10">
    <property type="entry name" value="Aldehyde Dehydrogenase, Chain A, domain 1"/>
    <property type="match status" value="1"/>
</dbReference>
<dbReference type="InterPro" id="IPR029510">
    <property type="entry name" value="Ald_DH_CS_GLU"/>
</dbReference>
<gene>
    <name evidence="6" type="ORF">VroAM7_26320</name>
</gene>
<dbReference type="CDD" id="cd07103">
    <property type="entry name" value="ALDH_F5_SSADH_GabD"/>
    <property type="match status" value="1"/>
</dbReference>
<dbReference type="Gene3D" id="3.40.309.10">
    <property type="entry name" value="Aldehyde Dehydrogenase, Chain A, domain 2"/>
    <property type="match status" value="1"/>
</dbReference>
<dbReference type="InterPro" id="IPR016161">
    <property type="entry name" value="Ald_DH/histidinol_DH"/>
</dbReference>
<dbReference type="FunFam" id="3.40.605.10:FF:000005">
    <property type="entry name" value="Succinate-semialdehyde dehydrogenase I"/>
    <property type="match status" value="1"/>
</dbReference>
<protein>
    <submittedName>
        <fullName evidence="6">Aldehyde dehydrogenase</fullName>
    </submittedName>
</protein>
<dbReference type="FunFam" id="3.40.309.10:FF:000004">
    <property type="entry name" value="Succinate-semialdehyde dehydrogenase I"/>
    <property type="match status" value="1"/>
</dbReference>
<dbReference type="InterPro" id="IPR050740">
    <property type="entry name" value="Aldehyde_DH_Superfamily"/>
</dbReference>
<feature type="active site" evidence="3">
    <location>
        <position position="251"/>
    </location>
</feature>
<dbReference type="AlphaFoldDB" id="A0A510I8G4"/>
<dbReference type="SUPFAM" id="SSF53720">
    <property type="entry name" value="ALDH-like"/>
    <property type="match status" value="1"/>
</dbReference>